<feature type="signal peptide" evidence="9">
    <location>
        <begin position="1"/>
        <end position="21"/>
    </location>
</feature>
<sequence>MLRGAAFSVLAVAGWLQCATAQQVDPIVIKGSKFFYSSNGTQFFIRGVAYQQDFTPSRGVNTTGYNDPLADGSACARDLPYLTQLRTNTVRVYAIDPTKDHTECMTMFANAGIYVLADLSSPQESINQIDPHWNLDLYSRYTSVIDAMANYSNVLGFFAGNEVAFAPNSTDAAPFVKAAVRDMKSYIKSKKYRSIGVGYATNDNPYIRVPLADYMNCGDNQDDAIDFWGYNVYSWCGDSTFEESGYADRTEEFKSYSVPVFLAEYGCNNPQPRMFGDTPVLYGPDMEGVWSGGIVYLYFQEVNDYGLVSVDGNTVSTLQDFDNLSSQIATVSPTGPNSASFSPTNSPQACPTQDANFSAAASPLPPSPDVELCNCMFSALECTISNDVTSEDYGDLFGVVCGLEDGICDGIAANGSTGQYGPFGMCDSNQQLGYVLNEYYQAQGQNPSACDFSGSAATQAVATPTGNCVAALSSVGFSTSGGGGAGGSGGSGSTQTKNGAANSISTVAGVDVGYFTVGIITWVAVVSGVGMIVL</sequence>
<comment type="subcellular location">
    <subcellularLocation>
        <location evidence="1 9">Cell membrane</location>
        <topology evidence="1 9">Lipid-anchor</topology>
        <topology evidence="1 9">GPI-anchor</topology>
    </subcellularLocation>
</comment>
<dbReference type="EMBL" id="FJUY01000001">
    <property type="protein sequence ID" value="CZT14308.1"/>
    <property type="molecule type" value="Genomic_DNA"/>
</dbReference>
<evidence type="ECO:0000256" key="3">
    <source>
        <dbReference type="ARBA" id="ARBA00022622"/>
    </source>
</evidence>
<proteinExistence type="inferred from homology"/>
<dbReference type="RefSeq" id="XP_023621205.1">
    <property type="nucleotide sequence ID" value="XM_023765437.1"/>
</dbReference>
<organism evidence="12 13">
    <name type="scientific">Ramularia collo-cygni</name>
    <dbReference type="NCBI Taxonomy" id="112498"/>
    <lineage>
        <taxon>Eukaryota</taxon>
        <taxon>Fungi</taxon>
        <taxon>Dikarya</taxon>
        <taxon>Ascomycota</taxon>
        <taxon>Pezizomycotina</taxon>
        <taxon>Dothideomycetes</taxon>
        <taxon>Dothideomycetidae</taxon>
        <taxon>Mycosphaerellales</taxon>
        <taxon>Mycosphaerellaceae</taxon>
        <taxon>Ramularia</taxon>
    </lineage>
</organism>
<dbReference type="SUPFAM" id="SSF51445">
    <property type="entry name" value="(Trans)glycosidases"/>
    <property type="match status" value="1"/>
</dbReference>
<keyword evidence="7" id="KW-0325">Glycoprotein</keyword>
<comment type="function">
    <text evidence="9">Splits internally a 1,3-beta-glucan molecule and transfers the newly generated reducing end (the donor) to the non-reducing end of another 1,3-beta-glucan molecule (the acceptor) forming a 1,3-beta linkage, resulting in the elongation of 1,3-beta-glucan chains in the cell wall.</text>
</comment>
<dbReference type="STRING" id="112498.A0A2D3UMU7"/>
<dbReference type="Pfam" id="PF07983">
    <property type="entry name" value="X8"/>
    <property type="match status" value="1"/>
</dbReference>
<evidence type="ECO:0000256" key="4">
    <source>
        <dbReference type="ARBA" id="ARBA00022729"/>
    </source>
</evidence>
<feature type="region of interest" description="Disordered" evidence="10">
    <location>
        <begin position="332"/>
        <end position="361"/>
    </location>
</feature>
<evidence type="ECO:0000313" key="13">
    <source>
        <dbReference type="Proteomes" id="UP000225277"/>
    </source>
</evidence>
<dbReference type="Gene3D" id="3.20.20.80">
    <property type="entry name" value="Glycosidases"/>
    <property type="match status" value="1"/>
</dbReference>
<keyword evidence="4 9" id="KW-0732">Signal</keyword>
<dbReference type="Proteomes" id="UP000225277">
    <property type="component" value="Unassembled WGS sequence"/>
</dbReference>
<dbReference type="FunFam" id="3.20.20.80:FF:000038">
    <property type="entry name" value="1,3-beta-glucanosyltransferase"/>
    <property type="match status" value="1"/>
</dbReference>
<keyword evidence="8 9" id="KW-0449">Lipoprotein</keyword>
<evidence type="ECO:0000256" key="1">
    <source>
        <dbReference type="ARBA" id="ARBA00004609"/>
    </source>
</evidence>
<evidence type="ECO:0000256" key="8">
    <source>
        <dbReference type="ARBA" id="ARBA00023288"/>
    </source>
</evidence>
<dbReference type="InterPro" id="IPR017853">
    <property type="entry name" value="GH"/>
</dbReference>
<evidence type="ECO:0000256" key="6">
    <source>
        <dbReference type="ARBA" id="ARBA00023157"/>
    </source>
</evidence>
<keyword evidence="9 12" id="KW-0808">Transferase</keyword>
<evidence type="ECO:0000256" key="9">
    <source>
        <dbReference type="RuleBase" id="RU361209"/>
    </source>
</evidence>
<dbReference type="AlphaFoldDB" id="A0A2D3UMU7"/>
<dbReference type="EC" id="2.4.1.-" evidence="9"/>
<evidence type="ECO:0000256" key="10">
    <source>
        <dbReference type="SAM" id="MobiDB-lite"/>
    </source>
</evidence>
<evidence type="ECO:0000313" key="12">
    <source>
        <dbReference type="EMBL" id="CZT14308.1"/>
    </source>
</evidence>
<dbReference type="GO" id="GO:0071970">
    <property type="term" value="P:fungal-type cell wall (1-&gt;3)-beta-D-glucan biosynthetic process"/>
    <property type="evidence" value="ECO:0007669"/>
    <property type="project" value="TreeGrafter"/>
</dbReference>
<protein>
    <recommendedName>
        <fullName evidence="9">1,3-beta-glucanosyltransferase</fullName>
        <ecNumber evidence="9">2.4.1.-</ecNumber>
    </recommendedName>
</protein>
<dbReference type="OrthoDB" id="421038at2759"/>
<dbReference type="PANTHER" id="PTHR31468:SF2">
    <property type="entry name" value="1,3-BETA-GLUCANOSYLTRANSFERASE GAS1"/>
    <property type="match status" value="1"/>
</dbReference>
<keyword evidence="13" id="KW-1185">Reference proteome</keyword>
<dbReference type="InterPro" id="IPR004886">
    <property type="entry name" value="Glucanosyltransferase"/>
</dbReference>
<gene>
    <name evidence="12" type="ORF">RCC_00285</name>
</gene>
<comment type="similarity">
    <text evidence="2 9">Belongs to the glycosyl hydrolase 72 family.</text>
</comment>
<dbReference type="Gene3D" id="1.20.58.1040">
    <property type="match status" value="1"/>
</dbReference>
<keyword evidence="5 9" id="KW-0472">Membrane</keyword>
<dbReference type="GO" id="GO:0098552">
    <property type="term" value="C:side of membrane"/>
    <property type="evidence" value="ECO:0007669"/>
    <property type="project" value="UniProtKB-KW"/>
</dbReference>
<dbReference type="GO" id="GO:0042124">
    <property type="term" value="F:1,3-beta-glucanosyltransferase activity"/>
    <property type="evidence" value="ECO:0007669"/>
    <property type="project" value="TreeGrafter"/>
</dbReference>
<dbReference type="InterPro" id="IPR012946">
    <property type="entry name" value="X8"/>
</dbReference>
<evidence type="ECO:0000256" key="2">
    <source>
        <dbReference type="ARBA" id="ARBA00007528"/>
    </source>
</evidence>
<dbReference type="GO" id="GO:0005886">
    <property type="term" value="C:plasma membrane"/>
    <property type="evidence" value="ECO:0007669"/>
    <property type="project" value="UniProtKB-SubCell"/>
</dbReference>
<dbReference type="GeneID" id="35595682"/>
<dbReference type="GO" id="GO:0031505">
    <property type="term" value="P:fungal-type cell wall organization"/>
    <property type="evidence" value="ECO:0007669"/>
    <property type="project" value="TreeGrafter"/>
</dbReference>
<reference evidence="12 13" key="1">
    <citation type="submission" date="2016-03" db="EMBL/GenBank/DDBJ databases">
        <authorList>
            <person name="Ploux O."/>
        </authorList>
    </citation>
    <scope>NUCLEOTIDE SEQUENCE [LARGE SCALE GENOMIC DNA]</scope>
    <source>
        <strain evidence="12 13">URUG2</strain>
    </source>
</reference>
<keyword evidence="6" id="KW-1015">Disulfide bond</keyword>
<feature type="chain" id="PRO_5013426359" description="1,3-beta-glucanosyltransferase" evidence="9">
    <location>
        <begin position="22"/>
        <end position="534"/>
    </location>
</feature>
<feature type="domain" description="X8" evidence="11">
    <location>
        <begin position="380"/>
        <end position="470"/>
    </location>
</feature>
<evidence type="ECO:0000256" key="5">
    <source>
        <dbReference type="ARBA" id="ARBA00023136"/>
    </source>
</evidence>
<evidence type="ECO:0000256" key="7">
    <source>
        <dbReference type="ARBA" id="ARBA00023180"/>
    </source>
</evidence>
<dbReference type="SMART" id="SM00768">
    <property type="entry name" value="X8"/>
    <property type="match status" value="1"/>
</dbReference>
<evidence type="ECO:0000259" key="11">
    <source>
        <dbReference type="SMART" id="SM00768"/>
    </source>
</evidence>
<name>A0A2D3UMU7_9PEZI</name>
<accession>A0A2D3UMU7</accession>
<dbReference type="PANTHER" id="PTHR31468">
    <property type="entry name" value="1,3-BETA-GLUCANOSYLTRANSFERASE GAS1"/>
    <property type="match status" value="1"/>
</dbReference>
<dbReference type="Pfam" id="PF03198">
    <property type="entry name" value="Glyco_hydro_72"/>
    <property type="match status" value="1"/>
</dbReference>
<keyword evidence="3 9" id="KW-0336">GPI-anchor</keyword>
<feature type="compositionally biased region" description="Polar residues" evidence="10">
    <location>
        <begin position="332"/>
        <end position="356"/>
    </location>
</feature>